<dbReference type="EMBL" id="FMZO01000010">
    <property type="protein sequence ID" value="SDD52875.1"/>
    <property type="molecule type" value="Genomic_DNA"/>
</dbReference>
<dbReference type="RefSeq" id="WP_090391387.1">
    <property type="nucleotide sequence ID" value="NZ_FMZO01000010.1"/>
</dbReference>
<feature type="chain" id="PRO_5011557262" evidence="2">
    <location>
        <begin position="20"/>
        <end position="222"/>
    </location>
</feature>
<dbReference type="OrthoDB" id="666167at2"/>
<organism evidence="3 4">
    <name type="scientific">Niabella drilacis (strain DSM 25811 / CCM 8410 / CCUG 62505 / LMG 26954 / E90)</name>
    <dbReference type="NCBI Taxonomy" id="1285928"/>
    <lineage>
        <taxon>Bacteria</taxon>
        <taxon>Pseudomonadati</taxon>
        <taxon>Bacteroidota</taxon>
        <taxon>Chitinophagia</taxon>
        <taxon>Chitinophagales</taxon>
        <taxon>Chitinophagaceae</taxon>
        <taxon>Niabella</taxon>
    </lineage>
</organism>
<evidence type="ECO:0000256" key="1">
    <source>
        <dbReference type="SAM" id="Coils"/>
    </source>
</evidence>
<gene>
    <name evidence="3" type="ORF">SAMN04487894_11019</name>
</gene>
<dbReference type="AlphaFoldDB" id="A0A1G6VIZ9"/>
<proteinExistence type="predicted"/>
<name>A0A1G6VIZ9_NIADE</name>
<accession>A0A1G6VIZ9</accession>
<reference evidence="4" key="1">
    <citation type="submission" date="2016-10" db="EMBL/GenBank/DDBJ databases">
        <authorList>
            <person name="Varghese N."/>
            <person name="Submissions S."/>
        </authorList>
    </citation>
    <scope>NUCLEOTIDE SEQUENCE [LARGE SCALE GENOMIC DNA]</scope>
    <source>
        <strain evidence="4">DSM 25811 / CCM 8410 / LMG 26954 / E90</strain>
    </source>
</reference>
<keyword evidence="1" id="KW-0175">Coiled coil</keyword>
<evidence type="ECO:0000313" key="4">
    <source>
        <dbReference type="Proteomes" id="UP000198757"/>
    </source>
</evidence>
<dbReference type="Proteomes" id="UP000198757">
    <property type="component" value="Unassembled WGS sequence"/>
</dbReference>
<sequence length="222" mass="25181">MRYLLILICSFALGSPIAAQDQFFYTVVKDYFRVNPFTGQFSAFVNAVKTDPGLTITRTVNKTDTSLFSIEGDYQSFNPFSIRANKVEMTLGEKQRVLQGRRPIADTIMLYEITGFFDSTAQTVKALKKEYKRINNKIKRDLAAQSEAPLTNIRGIREGAITNHAKNSNLAPPISVIWFVKDDGQLGLLVALRMKYINNRAVPSGFLADNLYFYRNILPMFR</sequence>
<protein>
    <submittedName>
        <fullName evidence="3">Uncharacterized protein</fullName>
    </submittedName>
</protein>
<keyword evidence="2" id="KW-0732">Signal</keyword>
<evidence type="ECO:0000313" key="3">
    <source>
        <dbReference type="EMBL" id="SDD52875.1"/>
    </source>
</evidence>
<keyword evidence="4" id="KW-1185">Reference proteome</keyword>
<feature type="coiled-coil region" evidence="1">
    <location>
        <begin position="117"/>
        <end position="144"/>
    </location>
</feature>
<evidence type="ECO:0000256" key="2">
    <source>
        <dbReference type="SAM" id="SignalP"/>
    </source>
</evidence>
<dbReference type="STRING" id="1285928.SAMN04487894_11019"/>
<feature type="signal peptide" evidence="2">
    <location>
        <begin position="1"/>
        <end position="19"/>
    </location>
</feature>